<feature type="transmembrane region" description="Helical" evidence="2">
    <location>
        <begin position="40"/>
        <end position="60"/>
    </location>
</feature>
<evidence type="ECO:0000256" key="2">
    <source>
        <dbReference type="SAM" id="Phobius"/>
    </source>
</evidence>
<proteinExistence type="predicted"/>
<dbReference type="EMBL" id="DXEK01000180">
    <property type="protein sequence ID" value="HIX78086.1"/>
    <property type="molecule type" value="Genomic_DNA"/>
</dbReference>
<accession>A0A9D2BJ62</accession>
<dbReference type="CDD" id="cd07341">
    <property type="entry name" value="M56_BlaR1_MecR1_like"/>
    <property type="match status" value="1"/>
</dbReference>
<reference evidence="4" key="2">
    <citation type="submission" date="2021-04" db="EMBL/GenBank/DDBJ databases">
        <authorList>
            <person name="Gilroy R."/>
        </authorList>
    </citation>
    <scope>NUCLEOTIDE SEQUENCE</scope>
    <source>
        <strain evidence="4">CHK183-1962</strain>
    </source>
</reference>
<dbReference type="Proteomes" id="UP000886890">
    <property type="component" value="Unassembled WGS sequence"/>
</dbReference>
<keyword evidence="2" id="KW-1133">Transmembrane helix</keyword>
<name>A0A9D2BJ62_9FIRM</name>
<protein>
    <submittedName>
        <fullName evidence="4">M56 family metallopeptidase</fullName>
    </submittedName>
</protein>
<feature type="domain" description="Peptidase M56" evidence="3">
    <location>
        <begin position="7"/>
        <end position="291"/>
    </location>
</feature>
<dbReference type="InterPro" id="IPR052173">
    <property type="entry name" value="Beta-lactam_resp_regulator"/>
</dbReference>
<dbReference type="PANTHER" id="PTHR34978:SF3">
    <property type="entry name" value="SLR0241 PROTEIN"/>
    <property type="match status" value="1"/>
</dbReference>
<feature type="transmembrane region" description="Helical" evidence="2">
    <location>
        <begin position="108"/>
        <end position="126"/>
    </location>
</feature>
<comment type="caution">
    <text evidence="4">The sequence shown here is derived from an EMBL/GenBank/DDBJ whole genome shotgun (WGS) entry which is preliminary data.</text>
</comment>
<dbReference type="PANTHER" id="PTHR34978">
    <property type="entry name" value="POSSIBLE SENSOR-TRANSDUCER PROTEIN BLAR"/>
    <property type="match status" value="1"/>
</dbReference>
<evidence type="ECO:0000256" key="1">
    <source>
        <dbReference type="SAM" id="MobiDB-lite"/>
    </source>
</evidence>
<evidence type="ECO:0000313" key="4">
    <source>
        <dbReference type="EMBL" id="HIX78086.1"/>
    </source>
</evidence>
<feature type="region of interest" description="Disordered" evidence="1">
    <location>
        <begin position="440"/>
        <end position="460"/>
    </location>
</feature>
<feature type="transmembrane region" description="Helical" evidence="2">
    <location>
        <begin position="303"/>
        <end position="325"/>
    </location>
</feature>
<feature type="compositionally biased region" description="Low complexity" evidence="1">
    <location>
        <begin position="445"/>
        <end position="460"/>
    </location>
</feature>
<dbReference type="InterPro" id="IPR008756">
    <property type="entry name" value="Peptidase_M56"/>
</dbReference>
<organism evidence="4 5">
    <name type="scientific">Candidatus Fusicatenibacter merdavium</name>
    <dbReference type="NCBI Taxonomy" id="2838600"/>
    <lineage>
        <taxon>Bacteria</taxon>
        <taxon>Bacillati</taxon>
        <taxon>Bacillota</taxon>
        <taxon>Clostridia</taxon>
        <taxon>Lachnospirales</taxon>
        <taxon>Lachnospiraceae</taxon>
        <taxon>Fusicatenibacter</taxon>
    </lineage>
</organism>
<reference evidence="4" key="1">
    <citation type="journal article" date="2021" name="PeerJ">
        <title>Extensive microbial diversity within the chicken gut microbiome revealed by metagenomics and culture.</title>
        <authorList>
            <person name="Gilroy R."/>
            <person name="Ravi A."/>
            <person name="Getino M."/>
            <person name="Pursley I."/>
            <person name="Horton D.L."/>
            <person name="Alikhan N.F."/>
            <person name="Baker D."/>
            <person name="Gharbi K."/>
            <person name="Hall N."/>
            <person name="Watson M."/>
            <person name="Adriaenssens E.M."/>
            <person name="Foster-Nyarko E."/>
            <person name="Jarju S."/>
            <person name="Secka A."/>
            <person name="Antonio M."/>
            <person name="Oren A."/>
            <person name="Chaudhuri R.R."/>
            <person name="La Ragione R."/>
            <person name="Hildebrand F."/>
            <person name="Pallen M.J."/>
        </authorList>
    </citation>
    <scope>NUCLEOTIDE SEQUENCE</scope>
    <source>
        <strain evidence="4">CHK183-1962</strain>
    </source>
</reference>
<sequence>MTNLWEFLLQTMEVSWAALFLLILKHLLADKLSPRWQYGIWGLFFVKLLVPAGVTGKYLLAFPAVMLQTVREAAESVLSSRFCTADAPIRVAFGLPWFPGNPQSLTDWLFILYLAGAVVCLGRYFFSYVCLRLLLRSGKSVSAEFQTRMDALCSRYHLKACRTVLLPDLPSAFICGVCSPVLALPSEEVDDKILLHELLHLRSMDALQSIFWSIFRSIHWCNPFLQYVFHRIGNDMESLCDQRVLERLEGEERRRYGEILLNMTNDRYPRAPGTTSLSNGGRNIRSRIRAIARFRKYPQGMGLVSVCIAVTLFFPLLSGVSQVALPGSADSHKSLFMESLTEKAAGIFSPETAAARLAPCTTAAGALDTFAKGLMYLNPVWLTASSPDSAQEQVTLLMDTVRTGSLQFNGSFYVYNPEKQEDQSYRLLLVFPTDHLYSEGSSLTAGSSPEEPSADSAPTEQQQGYFVFPVTAFRDADGSWAVKSSGSYRRVISDNSIRSCGYGSDFLPVLTAEKEGATGTFSRTSQYILQVQQLANSLFDTMTIEILNYGPYFSPEPDTDAAFASAFYAQTFSWTEKDAAADGCSLAELYVTFPYEETEDLTDREIYDDIPAVLLEGNEPYVSADAEPGAANWNGQISTGSANSFDSSSRTGSFPELPETAFCRFFLSLDGTVRERVIFTGKEETVYEN</sequence>
<feature type="transmembrane region" description="Helical" evidence="2">
    <location>
        <begin position="7"/>
        <end position="28"/>
    </location>
</feature>
<dbReference type="AlphaFoldDB" id="A0A9D2BJ62"/>
<evidence type="ECO:0000313" key="5">
    <source>
        <dbReference type="Proteomes" id="UP000886890"/>
    </source>
</evidence>
<keyword evidence="2" id="KW-0472">Membrane</keyword>
<gene>
    <name evidence="4" type="ORF">H9734_10910</name>
</gene>
<keyword evidence="2" id="KW-0812">Transmembrane</keyword>
<dbReference type="Pfam" id="PF05569">
    <property type="entry name" value="Peptidase_M56"/>
    <property type="match status" value="1"/>
</dbReference>
<evidence type="ECO:0000259" key="3">
    <source>
        <dbReference type="Pfam" id="PF05569"/>
    </source>
</evidence>